<reference evidence="2" key="1">
    <citation type="submission" date="2016-10" db="EMBL/GenBank/DDBJ databases">
        <authorList>
            <person name="Varghese N."/>
            <person name="Submissions S."/>
        </authorList>
    </citation>
    <scope>NUCLEOTIDE SEQUENCE [LARGE SCALE GENOMIC DNA]</scope>
    <source>
        <strain evidence="2">DSM 20406</strain>
    </source>
</reference>
<gene>
    <name evidence="1" type="ORF">SAMN04487834_102527</name>
</gene>
<dbReference type="Proteomes" id="UP000183028">
    <property type="component" value="Unassembled WGS sequence"/>
</dbReference>
<protein>
    <submittedName>
        <fullName evidence="1">Uncharacterized protein</fullName>
    </submittedName>
</protein>
<dbReference type="RefSeq" id="WP_074732113.1">
    <property type="nucleotide sequence ID" value="NZ_FNYK01000025.1"/>
</dbReference>
<evidence type="ECO:0000313" key="2">
    <source>
        <dbReference type="Proteomes" id="UP000183028"/>
    </source>
</evidence>
<accession>A0A1H6TN65</accession>
<organism evidence="1 2">
    <name type="scientific">Sharpea azabuensis</name>
    <dbReference type="NCBI Taxonomy" id="322505"/>
    <lineage>
        <taxon>Bacteria</taxon>
        <taxon>Bacillati</taxon>
        <taxon>Bacillota</taxon>
        <taxon>Erysipelotrichia</taxon>
        <taxon>Erysipelotrichales</taxon>
        <taxon>Coprobacillaceae</taxon>
        <taxon>Sharpea</taxon>
    </lineage>
</organism>
<evidence type="ECO:0000313" key="1">
    <source>
        <dbReference type="EMBL" id="SEI80736.1"/>
    </source>
</evidence>
<proteinExistence type="predicted"/>
<keyword evidence="2" id="KW-1185">Reference proteome</keyword>
<dbReference type="EMBL" id="FNYK01000025">
    <property type="protein sequence ID" value="SEI80736.1"/>
    <property type="molecule type" value="Genomic_DNA"/>
</dbReference>
<sequence>MRYKIVEILEPDFGCEGRPDGYVQVDDVVVEDPLGTRHILKMEDAKLYELELDVGSYLEIEKVDD</sequence>
<name>A0A1H6TN65_9FIRM</name>
<dbReference type="OrthoDB" id="2066562at2"/>
<dbReference type="AlphaFoldDB" id="A0A1H6TN65"/>